<feature type="domain" description="MgtC/SapB/SrpB/YhiD N-terminal" evidence="8">
    <location>
        <begin position="23"/>
        <end position="146"/>
    </location>
</feature>
<protein>
    <submittedName>
        <fullName evidence="9">MgtC/SapB family protein</fullName>
    </submittedName>
</protein>
<sequence length="238" mass="26153">MPDYFFRIPEGLTGGIWEIFLRLALAFMSGFIIGLERESHKQPAGMRTHALICGVSALLMIISMTMPFVSDKAGDPGRIAAQVVSGIGFLGAGAIIKMGTHVKGLTTAASIWGAAGIGLALGAGLYGPGILTLVIMLFFLHILFPLGKKIFPPKWHARLELEYKGKFPKKEVIDKVFESFKLKNQCKETKANRSKENISEIKVYELDGKGIFDTEELIKAFRQKGDLQCFRLTDTGND</sequence>
<dbReference type="InterPro" id="IPR003416">
    <property type="entry name" value="MgtC/SapB/SrpB/YhiD_fam"/>
</dbReference>
<keyword evidence="5 7" id="KW-1133">Transmembrane helix</keyword>
<evidence type="ECO:0000256" key="2">
    <source>
        <dbReference type="ARBA" id="ARBA00009298"/>
    </source>
</evidence>
<comment type="similarity">
    <text evidence="2">Belongs to the MgtC/SapB family.</text>
</comment>
<evidence type="ECO:0000313" key="9">
    <source>
        <dbReference type="EMBL" id="MBO8458313.1"/>
    </source>
</evidence>
<name>A0A9D9N317_9SPIR</name>
<dbReference type="PRINTS" id="PR01837">
    <property type="entry name" value="MGTCSAPBPROT"/>
</dbReference>
<feature type="transmembrane region" description="Helical" evidence="7">
    <location>
        <begin position="15"/>
        <end position="36"/>
    </location>
</feature>
<evidence type="ECO:0000256" key="3">
    <source>
        <dbReference type="ARBA" id="ARBA00022475"/>
    </source>
</evidence>
<evidence type="ECO:0000256" key="6">
    <source>
        <dbReference type="ARBA" id="ARBA00023136"/>
    </source>
</evidence>
<evidence type="ECO:0000256" key="7">
    <source>
        <dbReference type="SAM" id="Phobius"/>
    </source>
</evidence>
<dbReference type="GO" id="GO:0005886">
    <property type="term" value="C:plasma membrane"/>
    <property type="evidence" value="ECO:0007669"/>
    <property type="project" value="UniProtKB-SubCell"/>
</dbReference>
<proteinExistence type="inferred from homology"/>
<evidence type="ECO:0000256" key="1">
    <source>
        <dbReference type="ARBA" id="ARBA00004651"/>
    </source>
</evidence>
<evidence type="ECO:0000259" key="8">
    <source>
        <dbReference type="Pfam" id="PF02308"/>
    </source>
</evidence>
<feature type="transmembrane region" description="Helical" evidence="7">
    <location>
        <begin position="48"/>
        <end position="67"/>
    </location>
</feature>
<keyword evidence="3" id="KW-1003">Cell membrane</keyword>
<comment type="subcellular location">
    <subcellularLocation>
        <location evidence="1">Cell membrane</location>
        <topology evidence="1">Multi-pass membrane protein</topology>
    </subcellularLocation>
</comment>
<reference evidence="9" key="2">
    <citation type="journal article" date="2021" name="PeerJ">
        <title>Extensive microbial diversity within the chicken gut microbiome revealed by metagenomics and culture.</title>
        <authorList>
            <person name="Gilroy R."/>
            <person name="Ravi A."/>
            <person name="Getino M."/>
            <person name="Pursley I."/>
            <person name="Horton D.L."/>
            <person name="Alikhan N.F."/>
            <person name="Baker D."/>
            <person name="Gharbi K."/>
            <person name="Hall N."/>
            <person name="Watson M."/>
            <person name="Adriaenssens E.M."/>
            <person name="Foster-Nyarko E."/>
            <person name="Jarju S."/>
            <person name="Secka A."/>
            <person name="Antonio M."/>
            <person name="Oren A."/>
            <person name="Chaudhuri R.R."/>
            <person name="La Ragione R."/>
            <person name="Hildebrand F."/>
            <person name="Pallen M.J."/>
        </authorList>
    </citation>
    <scope>NUCLEOTIDE SEQUENCE</scope>
    <source>
        <strain evidence="9">10532</strain>
    </source>
</reference>
<dbReference type="Pfam" id="PF02308">
    <property type="entry name" value="MgtC"/>
    <property type="match status" value="1"/>
</dbReference>
<comment type="caution">
    <text evidence="9">The sequence shown here is derived from an EMBL/GenBank/DDBJ whole genome shotgun (WGS) entry which is preliminary data.</text>
</comment>
<dbReference type="AlphaFoldDB" id="A0A9D9N317"/>
<keyword evidence="4 7" id="KW-0812">Transmembrane</keyword>
<feature type="transmembrane region" description="Helical" evidence="7">
    <location>
        <begin position="79"/>
        <end position="98"/>
    </location>
</feature>
<accession>A0A9D9N317</accession>
<keyword evidence="6 7" id="KW-0472">Membrane</keyword>
<dbReference type="Proteomes" id="UP000823638">
    <property type="component" value="Unassembled WGS sequence"/>
</dbReference>
<dbReference type="InterPro" id="IPR049177">
    <property type="entry name" value="MgtC_SapB_SrpB_YhiD_N"/>
</dbReference>
<reference evidence="9" key="1">
    <citation type="submission" date="2020-10" db="EMBL/GenBank/DDBJ databases">
        <authorList>
            <person name="Gilroy R."/>
        </authorList>
    </citation>
    <scope>NUCLEOTIDE SEQUENCE</scope>
    <source>
        <strain evidence="9">10532</strain>
    </source>
</reference>
<gene>
    <name evidence="9" type="ORF">IAA81_08840</name>
</gene>
<evidence type="ECO:0000313" key="10">
    <source>
        <dbReference type="Proteomes" id="UP000823638"/>
    </source>
</evidence>
<dbReference type="EMBL" id="JADIMM010000103">
    <property type="protein sequence ID" value="MBO8458313.1"/>
    <property type="molecule type" value="Genomic_DNA"/>
</dbReference>
<organism evidence="9 10">
    <name type="scientific">Candidatus Gallitreponema excrementavium</name>
    <dbReference type="NCBI Taxonomy" id="2840840"/>
    <lineage>
        <taxon>Bacteria</taxon>
        <taxon>Pseudomonadati</taxon>
        <taxon>Spirochaetota</taxon>
        <taxon>Spirochaetia</taxon>
        <taxon>Spirochaetales</taxon>
        <taxon>Candidatus Gallitreponema</taxon>
    </lineage>
</organism>
<evidence type="ECO:0000256" key="4">
    <source>
        <dbReference type="ARBA" id="ARBA00022692"/>
    </source>
</evidence>
<dbReference type="PANTHER" id="PTHR33778">
    <property type="entry name" value="PROTEIN MGTC"/>
    <property type="match status" value="1"/>
</dbReference>
<evidence type="ECO:0000256" key="5">
    <source>
        <dbReference type="ARBA" id="ARBA00022989"/>
    </source>
</evidence>
<dbReference type="PANTHER" id="PTHR33778:SF1">
    <property type="entry name" value="MAGNESIUM TRANSPORTER YHID-RELATED"/>
    <property type="match status" value="1"/>
</dbReference>